<dbReference type="EMBL" id="FNGS01000009">
    <property type="protein sequence ID" value="SDM78580.1"/>
    <property type="molecule type" value="Genomic_DNA"/>
</dbReference>
<evidence type="ECO:0000256" key="12">
    <source>
        <dbReference type="ARBA" id="ARBA00023170"/>
    </source>
</evidence>
<evidence type="ECO:0000256" key="14">
    <source>
        <dbReference type="PROSITE-ProRule" id="PRU01360"/>
    </source>
</evidence>
<dbReference type="Pfam" id="PF07715">
    <property type="entry name" value="Plug"/>
    <property type="match status" value="1"/>
</dbReference>
<evidence type="ECO:0000256" key="8">
    <source>
        <dbReference type="ARBA" id="ARBA00023004"/>
    </source>
</evidence>
<evidence type="ECO:0000256" key="2">
    <source>
        <dbReference type="ARBA" id="ARBA00009810"/>
    </source>
</evidence>
<dbReference type="GO" id="GO:0015344">
    <property type="term" value="F:siderophore uptake transmembrane transporter activity"/>
    <property type="evidence" value="ECO:0007669"/>
    <property type="project" value="TreeGrafter"/>
</dbReference>
<dbReference type="NCBIfam" id="TIGR01783">
    <property type="entry name" value="TonB-siderophor"/>
    <property type="match status" value="1"/>
</dbReference>
<dbReference type="OrthoDB" id="9758472at2"/>
<dbReference type="InterPro" id="IPR039426">
    <property type="entry name" value="TonB-dep_rcpt-like"/>
</dbReference>
<accession>A0A1G9W250</accession>
<evidence type="ECO:0000256" key="10">
    <source>
        <dbReference type="ARBA" id="ARBA00023077"/>
    </source>
</evidence>
<evidence type="ECO:0000259" key="18">
    <source>
        <dbReference type="Pfam" id="PF07715"/>
    </source>
</evidence>
<dbReference type="PROSITE" id="PS52016">
    <property type="entry name" value="TONB_DEPENDENT_REC_3"/>
    <property type="match status" value="1"/>
</dbReference>
<dbReference type="GO" id="GO:0038023">
    <property type="term" value="F:signaling receptor activity"/>
    <property type="evidence" value="ECO:0007669"/>
    <property type="project" value="InterPro"/>
</dbReference>
<evidence type="ECO:0000259" key="17">
    <source>
        <dbReference type="Pfam" id="PF00593"/>
    </source>
</evidence>
<evidence type="ECO:0000313" key="20">
    <source>
        <dbReference type="Proteomes" id="UP000198901"/>
    </source>
</evidence>
<dbReference type="PANTHER" id="PTHR32552:SF68">
    <property type="entry name" value="FERRICHROME OUTER MEMBRANE TRANSPORTER_PHAGE RECEPTOR"/>
    <property type="match status" value="1"/>
</dbReference>
<dbReference type="GO" id="GO:0015891">
    <property type="term" value="P:siderophore transport"/>
    <property type="evidence" value="ECO:0007669"/>
    <property type="project" value="InterPro"/>
</dbReference>
<evidence type="ECO:0000313" key="19">
    <source>
        <dbReference type="EMBL" id="SDM78580.1"/>
    </source>
</evidence>
<sequence>MSDEYSRRPALRILLGFLLLFSMNAFAQQKGQVRGQVLTSDNRPAPFVSVLVKGTAIGGLTMESGNYQLKNVPTGPQILLISVVGYEAVEVAIDVKTGVNQADIVRLKEDEKTLNEVTIRGKGRYDKQESDYVARIPIKNLENPQIYSTVSSELLKEQVVTNFDDALKNVPGVDKLWTSTGRGGDGAAYFTMRGFSIQPSMINGVAGLSNGGLDPANIERVEVIKGPSGTLFGSSLVNFGGLINLVTKKPHEVSKGEFSYTTGSYGLNRLTADVNTPLSDKVFFRVNGALHTENSFQDAGFKRTGFIAPSLLFKASDRLTVHLNAEVFTSKATNPLMVFLNRSRTLIAKTPKELGINWNRSFTSDDITVSTPTTNLYGQVSYKLSDKWTSQTNVSSSVRKSVGLYSYVMFLDAVKPANDTLLSRYVGDQNATTTTTSLQQNFIGDFRIGSVRNRVVAGLDYLGTKARTYSSYILFDNVNSVRLNDVRYSQLTRPAVEAKLAQVTAPTKNTAESHTYSAYVSDVINVTDQLLAMLSVRFDRFDNKGTYNIRTGATTGAYTQNAVSPKFGLVYQVMKDRLSVFANYMNGFKNVGNGTQPDGSVAVFKPQQANQFEAGVKGELFDGKLTGSVSYYDIYVSDITRPDPERVGFTIQDGNMSSKGIEFELAAHPVPGLNLIAGYAHNDSKNEKTDAGSIGRRTVGSGPADLANLWISYAPVAGSLKGLGFGIGGNYAGENIITNSAATGQFIVPAYTVLNATAFYDTPSLRFALKADNFTNQLYWKGWTTVEPQKPRSIAASVIFRY</sequence>
<dbReference type="Proteomes" id="UP000198901">
    <property type="component" value="Unassembled WGS sequence"/>
</dbReference>
<protein>
    <submittedName>
        <fullName evidence="19">Iron complex outermembrane recepter protein</fullName>
    </submittedName>
</protein>
<evidence type="ECO:0000256" key="6">
    <source>
        <dbReference type="ARBA" id="ARBA00022692"/>
    </source>
</evidence>
<dbReference type="InterPro" id="IPR012910">
    <property type="entry name" value="Plug_dom"/>
</dbReference>
<dbReference type="SUPFAM" id="SSF49464">
    <property type="entry name" value="Carboxypeptidase regulatory domain-like"/>
    <property type="match status" value="1"/>
</dbReference>
<keyword evidence="4 14" id="KW-1134">Transmembrane beta strand</keyword>
<feature type="domain" description="TonB-dependent receptor-like beta-barrel" evidence="17">
    <location>
        <begin position="353"/>
        <end position="773"/>
    </location>
</feature>
<gene>
    <name evidence="19" type="ORF">SAMN04488090_4225</name>
</gene>
<evidence type="ECO:0000256" key="7">
    <source>
        <dbReference type="ARBA" id="ARBA00022729"/>
    </source>
</evidence>
<keyword evidence="7 16" id="KW-0732">Signal</keyword>
<organism evidence="19 20">
    <name type="scientific">Siphonobacter aquaeclarae</name>
    <dbReference type="NCBI Taxonomy" id="563176"/>
    <lineage>
        <taxon>Bacteria</taxon>
        <taxon>Pseudomonadati</taxon>
        <taxon>Bacteroidota</taxon>
        <taxon>Cytophagia</taxon>
        <taxon>Cytophagales</taxon>
        <taxon>Cytophagaceae</taxon>
        <taxon>Siphonobacter</taxon>
    </lineage>
</organism>
<evidence type="ECO:0000256" key="1">
    <source>
        <dbReference type="ARBA" id="ARBA00004571"/>
    </source>
</evidence>
<feature type="signal peptide" evidence="16">
    <location>
        <begin position="1"/>
        <end position="27"/>
    </location>
</feature>
<evidence type="ECO:0000256" key="9">
    <source>
        <dbReference type="ARBA" id="ARBA00023065"/>
    </source>
</evidence>
<proteinExistence type="inferred from homology"/>
<keyword evidence="9" id="KW-0406">Ion transport</keyword>
<feature type="domain" description="TonB-dependent receptor plug" evidence="18">
    <location>
        <begin position="141"/>
        <end position="235"/>
    </location>
</feature>
<name>A0A1G9W250_9BACT</name>
<dbReference type="InterPro" id="IPR036942">
    <property type="entry name" value="Beta-barrel_TonB_sf"/>
</dbReference>
<keyword evidence="10 15" id="KW-0798">TonB box</keyword>
<dbReference type="Gene3D" id="2.40.170.20">
    <property type="entry name" value="TonB-dependent receptor, beta-barrel domain"/>
    <property type="match status" value="1"/>
</dbReference>
<dbReference type="AlphaFoldDB" id="A0A1G9W250"/>
<keyword evidence="13 14" id="KW-0998">Cell outer membrane</keyword>
<reference evidence="19 20" key="1">
    <citation type="submission" date="2016-10" db="EMBL/GenBank/DDBJ databases">
        <authorList>
            <person name="de Groot N.N."/>
        </authorList>
    </citation>
    <scope>NUCLEOTIDE SEQUENCE [LARGE SCALE GENOMIC DNA]</scope>
    <source>
        <strain evidence="19 20">DSM 21668</strain>
    </source>
</reference>
<dbReference type="InterPro" id="IPR000531">
    <property type="entry name" value="Beta-barrel_TonB"/>
</dbReference>
<evidence type="ECO:0000256" key="5">
    <source>
        <dbReference type="ARBA" id="ARBA00022496"/>
    </source>
</evidence>
<dbReference type="STRING" id="563176.SAMN04488090_4225"/>
<comment type="similarity">
    <text evidence="2 14 15">Belongs to the TonB-dependent receptor family.</text>
</comment>
<keyword evidence="5" id="KW-0410">Iron transport</keyword>
<evidence type="ECO:0000256" key="11">
    <source>
        <dbReference type="ARBA" id="ARBA00023136"/>
    </source>
</evidence>
<evidence type="ECO:0000256" key="3">
    <source>
        <dbReference type="ARBA" id="ARBA00022448"/>
    </source>
</evidence>
<dbReference type="InterPro" id="IPR008969">
    <property type="entry name" value="CarboxyPept-like_regulatory"/>
</dbReference>
<evidence type="ECO:0000256" key="4">
    <source>
        <dbReference type="ARBA" id="ARBA00022452"/>
    </source>
</evidence>
<comment type="subcellular location">
    <subcellularLocation>
        <location evidence="1 14">Cell outer membrane</location>
        <topology evidence="1 14">Multi-pass membrane protein</topology>
    </subcellularLocation>
</comment>
<keyword evidence="11 14" id="KW-0472">Membrane</keyword>
<dbReference type="PANTHER" id="PTHR32552">
    <property type="entry name" value="FERRICHROME IRON RECEPTOR-RELATED"/>
    <property type="match status" value="1"/>
</dbReference>
<dbReference type="InterPro" id="IPR010105">
    <property type="entry name" value="TonB_sidphr_rcpt"/>
</dbReference>
<evidence type="ECO:0000256" key="16">
    <source>
        <dbReference type="SAM" id="SignalP"/>
    </source>
</evidence>
<dbReference type="RefSeq" id="WP_093207640.1">
    <property type="nucleotide sequence ID" value="NZ_FNGS01000009.1"/>
</dbReference>
<feature type="chain" id="PRO_5011781868" evidence="16">
    <location>
        <begin position="28"/>
        <end position="802"/>
    </location>
</feature>
<keyword evidence="12" id="KW-0675">Receptor</keyword>
<keyword evidence="20" id="KW-1185">Reference proteome</keyword>
<keyword evidence="8" id="KW-0408">Iron</keyword>
<evidence type="ECO:0000256" key="15">
    <source>
        <dbReference type="RuleBase" id="RU003357"/>
    </source>
</evidence>
<keyword evidence="3 14" id="KW-0813">Transport</keyword>
<dbReference type="InterPro" id="IPR037066">
    <property type="entry name" value="Plug_dom_sf"/>
</dbReference>
<evidence type="ECO:0000256" key="13">
    <source>
        <dbReference type="ARBA" id="ARBA00023237"/>
    </source>
</evidence>
<keyword evidence="6 14" id="KW-0812">Transmembrane</keyword>
<dbReference type="CDD" id="cd01347">
    <property type="entry name" value="ligand_gated_channel"/>
    <property type="match status" value="1"/>
</dbReference>
<dbReference type="Pfam" id="PF00593">
    <property type="entry name" value="TonB_dep_Rec_b-barrel"/>
    <property type="match status" value="1"/>
</dbReference>
<dbReference type="GO" id="GO:0009279">
    <property type="term" value="C:cell outer membrane"/>
    <property type="evidence" value="ECO:0007669"/>
    <property type="project" value="UniProtKB-SubCell"/>
</dbReference>
<dbReference type="SUPFAM" id="SSF56935">
    <property type="entry name" value="Porins"/>
    <property type="match status" value="1"/>
</dbReference>
<dbReference type="Gene3D" id="2.170.130.10">
    <property type="entry name" value="TonB-dependent receptor, plug domain"/>
    <property type="match status" value="1"/>
</dbReference>
<dbReference type="Pfam" id="PF13715">
    <property type="entry name" value="CarbopepD_reg_2"/>
    <property type="match status" value="1"/>
</dbReference>